<protein>
    <submittedName>
        <fullName evidence="3">Uncharacterized conserved protein, DUF1330 family</fullName>
    </submittedName>
</protein>
<keyword evidence="5" id="KW-1185">Reference proteome</keyword>
<dbReference type="RefSeq" id="WP_007979380.1">
    <property type="nucleotide sequence ID" value="NZ_AEMG01000009.1"/>
</dbReference>
<dbReference type="PATRIC" id="fig|797209.4.peg.1991"/>
<dbReference type="Pfam" id="PF07045">
    <property type="entry name" value="DUF1330"/>
    <property type="match status" value="1"/>
</dbReference>
<dbReference type="SUPFAM" id="SSF54909">
    <property type="entry name" value="Dimeric alpha+beta barrel"/>
    <property type="match status" value="1"/>
</dbReference>
<dbReference type="STRING" id="797209.GCA_000376445_02763"/>
<dbReference type="InterPro" id="IPR011008">
    <property type="entry name" value="Dimeric_a/b-barrel"/>
</dbReference>
<gene>
    <name evidence="3" type="ORF">SAMN05444342_2235</name>
    <name evidence="2" type="ORF">ZOD2009_10160</name>
</gene>
<dbReference type="AlphaFoldDB" id="E7QTA4"/>
<dbReference type="EMBL" id="AEMG01000009">
    <property type="protein sequence ID" value="EFW91833.1"/>
    <property type="molecule type" value="Genomic_DNA"/>
</dbReference>
<evidence type="ECO:0000313" key="3">
    <source>
        <dbReference type="EMBL" id="SHK80617.1"/>
    </source>
</evidence>
<organism evidence="2 4">
    <name type="scientific">Haladaptatus paucihalophilus DX253</name>
    <dbReference type="NCBI Taxonomy" id="797209"/>
    <lineage>
        <taxon>Archaea</taxon>
        <taxon>Methanobacteriati</taxon>
        <taxon>Methanobacteriota</taxon>
        <taxon>Stenosarchaea group</taxon>
        <taxon>Halobacteria</taxon>
        <taxon>Halobacteriales</taxon>
        <taxon>Haladaptataceae</taxon>
        <taxon>Haladaptatus</taxon>
    </lineage>
</organism>
<proteinExistence type="predicted"/>
<dbReference type="Proteomes" id="UP000003751">
    <property type="component" value="Unassembled WGS sequence"/>
</dbReference>
<evidence type="ECO:0000313" key="5">
    <source>
        <dbReference type="Proteomes" id="UP000184203"/>
    </source>
</evidence>
<evidence type="ECO:0000259" key="1">
    <source>
        <dbReference type="Pfam" id="PF07045"/>
    </source>
</evidence>
<reference evidence="5" key="3">
    <citation type="submission" date="2016-11" db="EMBL/GenBank/DDBJ databases">
        <authorList>
            <person name="Varghese N."/>
            <person name="Submissions S."/>
        </authorList>
    </citation>
    <scope>NUCLEOTIDE SEQUENCE [LARGE SCALE GENOMIC DNA]</scope>
    <source>
        <strain evidence="5">DX253</strain>
    </source>
</reference>
<dbReference type="PANTHER" id="PTHR41521">
    <property type="match status" value="1"/>
</dbReference>
<evidence type="ECO:0000313" key="4">
    <source>
        <dbReference type="Proteomes" id="UP000003751"/>
    </source>
</evidence>
<dbReference type="Gene3D" id="3.30.70.100">
    <property type="match status" value="1"/>
</dbReference>
<sequence>MSHDTQRKGYVIAVDGITDVDRFMDEYLPATGETIADHDGEVLVGSTDIDVIEGDWDHSLTVVLEFPSVEAAEEWYNDDSYQELRQVRHETCEYTDLIITASFSPDDFD</sequence>
<dbReference type="EMBL" id="FRAN01000003">
    <property type="protein sequence ID" value="SHK80617.1"/>
    <property type="molecule type" value="Genomic_DNA"/>
</dbReference>
<dbReference type="OrthoDB" id="186333at2157"/>
<dbReference type="PANTHER" id="PTHR41521:SF4">
    <property type="entry name" value="BLR0684 PROTEIN"/>
    <property type="match status" value="1"/>
</dbReference>
<accession>E7QTA4</accession>
<feature type="domain" description="DUF1330" evidence="1">
    <location>
        <begin position="8"/>
        <end position="99"/>
    </location>
</feature>
<name>E7QTA4_HALPU</name>
<dbReference type="eggNOG" id="arCOG06767">
    <property type="taxonomic scope" value="Archaea"/>
</dbReference>
<reference evidence="3" key="2">
    <citation type="submission" date="2016-11" db="EMBL/GenBank/DDBJ databases">
        <authorList>
            <person name="Jaros S."/>
            <person name="Januszkiewicz K."/>
            <person name="Wedrychowicz H."/>
        </authorList>
    </citation>
    <scope>NUCLEOTIDE SEQUENCE [LARGE SCALE GENOMIC DNA]</scope>
    <source>
        <strain evidence="3">DX253</strain>
    </source>
</reference>
<reference evidence="2 4" key="1">
    <citation type="journal article" date="2014" name="ISME J.">
        <title>Trehalose/2-sulfotrehalose biosynthesis and glycine-betaine uptake are widely spread mechanisms for osmoadaptation in the Halobacteriales.</title>
        <authorList>
            <person name="Youssef N.H."/>
            <person name="Savage-Ashlock K.N."/>
            <person name="McCully A.L."/>
            <person name="Luedtke B."/>
            <person name="Shaw E.I."/>
            <person name="Hoff W.D."/>
            <person name="Elshahed M.S."/>
        </authorList>
    </citation>
    <scope>NUCLEOTIDE SEQUENCE [LARGE SCALE GENOMIC DNA]</scope>
    <source>
        <strain evidence="2 4">DX253</strain>
    </source>
</reference>
<evidence type="ECO:0000313" key="2">
    <source>
        <dbReference type="EMBL" id="EFW91833.1"/>
    </source>
</evidence>
<dbReference type="InterPro" id="IPR010753">
    <property type="entry name" value="DUF1330"/>
</dbReference>
<dbReference type="Proteomes" id="UP000184203">
    <property type="component" value="Unassembled WGS sequence"/>
</dbReference>